<gene>
    <name evidence="1" type="ORF">LIER_43327</name>
</gene>
<name>A0AAV3PXH1_LITER</name>
<keyword evidence="2" id="KW-1185">Reference proteome</keyword>
<dbReference type="InterPro" id="IPR004242">
    <property type="entry name" value="Transposase_21"/>
</dbReference>
<protein>
    <submittedName>
        <fullName evidence="1">Uncharacterized protein</fullName>
    </submittedName>
</protein>
<dbReference type="AlphaFoldDB" id="A0AAV3PXH1"/>
<organism evidence="1 2">
    <name type="scientific">Lithospermum erythrorhizon</name>
    <name type="common">Purple gromwell</name>
    <name type="synonym">Lithospermum officinale var. erythrorhizon</name>
    <dbReference type="NCBI Taxonomy" id="34254"/>
    <lineage>
        <taxon>Eukaryota</taxon>
        <taxon>Viridiplantae</taxon>
        <taxon>Streptophyta</taxon>
        <taxon>Embryophyta</taxon>
        <taxon>Tracheophyta</taxon>
        <taxon>Spermatophyta</taxon>
        <taxon>Magnoliopsida</taxon>
        <taxon>eudicotyledons</taxon>
        <taxon>Gunneridae</taxon>
        <taxon>Pentapetalae</taxon>
        <taxon>asterids</taxon>
        <taxon>lamiids</taxon>
        <taxon>Boraginales</taxon>
        <taxon>Boraginaceae</taxon>
        <taxon>Boraginoideae</taxon>
        <taxon>Lithospermeae</taxon>
        <taxon>Lithospermum</taxon>
    </lineage>
</organism>
<evidence type="ECO:0000313" key="1">
    <source>
        <dbReference type="EMBL" id="GAA0155746.1"/>
    </source>
</evidence>
<dbReference type="EMBL" id="BAABME010034342">
    <property type="protein sequence ID" value="GAA0155746.1"/>
    <property type="molecule type" value="Genomic_DNA"/>
</dbReference>
<evidence type="ECO:0000313" key="2">
    <source>
        <dbReference type="Proteomes" id="UP001454036"/>
    </source>
</evidence>
<reference evidence="1 2" key="1">
    <citation type="submission" date="2024-01" db="EMBL/GenBank/DDBJ databases">
        <title>The complete chloroplast genome sequence of Lithospermum erythrorhizon: insights into the phylogenetic relationship among Boraginaceae species and the maternal lineages of purple gromwells.</title>
        <authorList>
            <person name="Okada T."/>
            <person name="Watanabe K."/>
        </authorList>
    </citation>
    <scope>NUCLEOTIDE SEQUENCE [LARGE SCALE GENOMIC DNA]</scope>
</reference>
<sequence>MSSKTANDMTWHAKSQTIEGWMNHPRDGDAWKYFDESYPDFASEPRNVQIGFCTDGFQTFSGKFEGNYSCWPVIVCVYNLPLGLCMKDSYMMLTLICLGPESPGRDLDELETRRFCAILHI</sequence>
<dbReference type="Proteomes" id="UP001454036">
    <property type="component" value="Unassembled WGS sequence"/>
</dbReference>
<proteinExistence type="predicted"/>
<dbReference type="Pfam" id="PF02992">
    <property type="entry name" value="Transposase_21"/>
    <property type="match status" value="1"/>
</dbReference>
<comment type="caution">
    <text evidence="1">The sequence shown here is derived from an EMBL/GenBank/DDBJ whole genome shotgun (WGS) entry which is preliminary data.</text>
</comment>
<accession>A0AAV3PXH1</accession>